<feature type="compositionally biased region" description="Polar residues" evidence="4">
    <location>
        <begin position="1"/>
        <end position="11"/>
    </location>
</feature>
<dbReference type="RefSeq" id="WP_354010609.1">
    <property type="nucleotide sequence ID" value="NZ_JBEWTA010000001.1"/>
</dbReference>
<feature type="region of interest" description="Disordered" evidence="4">
    <location>
        <begin position="385"/>
        <end position="421"/>
    </location>
</feature>
<keyword evidence="2" id="KW-0238">DNA-binding</keyword>
<dbReference type="Proteomes" id="UP001549366">
    <property type="component" value="Unassembled WGS sequence"/>
</dbReference>
<dbReference type="Gene3D" id="1.10.10.10">
    <property type="entry name" value="Winged helix-like DNA-binding domain superfamily/Winged helix DNA-binding domain"/>
    <property type="match status" value="1"/>
</dbReference>
<dbReference type="SMART" id="SM00339">
    <property type="entry name" value="FH"/>
    <property type="match status" value="1"/>
</dbReference>
<protein>
    <recommendedName>
        <fullName evidence="5">Fork-head domain-containing protein</fullName>
    </recommendedName>
</protein>
<dbReference type="PANTHER" id="PTHR46078:SF2">
    <property type="entry name" value="FORK-HEAD DOMAIN-CONTAINING PROTEIN"/>
    <property type="match status" value="1"/>
</dbReference>
<dbReference type="InterPro" id="IPR001766">
    <property type="entry name" value="Fork_head_dom"/>
</dbReference>
<dbReference type="EMBL" id="JBEWTB010000002">
    <property type="protein sequence ID" value="MET4756257.1"/>
    <property type="molecule type" value="Genomic_DNA"/>
</dbReference>
<gene>
    <name evidence="6" type="ORF">V5J35_001449</name>
</gene>
<feature type="region of interest" description="Disordered" evidence="4">
    <location>
        <begin position="1"/>
        <end position="26"/>
    </location>
</feature>
<evidence type="ECO:0000256" key="1">
    <source>
        <dbReference type="ARBA" id="ARBA00023015"/>
    </source>
</evidence>
<feature type="domain" description="Fork-head" evidence="5">
    <location>
        <begin position="82"/>
        <end position="171"/>
    </location>
</feature>
<evidence type="ECO:0000256" key="4">
    <source>
        <dbReference type="SAM" id="MobiDB-lite"/>
    </source>
</evidence>
<reference evidence="6 7" key="1">
    <citation type="submission" date="2024-06" db="EMBL/GenBank/DDBJ databases">
        <title>Genomic Encyclopedia of Type Strains, Phase V (KMG-V): Genome sequencing to study the core and pangenomes of soil and plant-associated prokaryotes.</title>
        <authorList>
            <person name="Whitman W."/>
        </authorList>
    </citation>
    <scope>NUCLEOTIDE SEQUENCE [LARGE SCALE GENOMIC DNA]</scope>
    <source>
        <strain evidence="6 7">NE40</strain>
    </source>
</reference>
<dbReference type="InterPro" id="IPR045912">
    <property type="entry name" value="FOXJ2/3-like"/>
</dbReference>
<evidence type="ECO:0000313" key="6">
    <source>
        <dbReference type="EMBL" id="MET4756257.1"/>
    </source>
</evidence>
<proteinExistence type="predicted"/>
<dbReference type="InterPro" id="IPR036388">
    <property type="entry name" value="WH-like_DNA-bd_sf"/>
</dbReference>
<accession>A0ABV2SER7</accession>
<dbReference type="InterPro" id="IPR030456">
    <property type="entry name" value="TF_fork_head_CS_2"/>
</dbReference>
<dbReference type="PROSITE" id="PS50039">
    <property type="entry name" value="FORK_HEAD_3"/>
    <property type="match status" value="1"/>
</dbReference>
<keyword evidence="7" id="KW-1185">Reference proteome</keyword>
<organism evidence="6 7">
    <name type="scientific">Endozoicomonas lisbonensis</name>
    <dbReference type="NCBI Taxonomy" id="3120522"/>
    <lineage>
        <taxon>Bacteria</taxon>
        <taxon>Pseudomonadati</taxon>
        <taxon>Pseudomonadota</taxon>
        <taxon>Gammaproteobacteria</taxon>
        <taxon>Oceanospirillales</taxon>
        <taxon>Endozoicomonadaceae</taxon>
        <taxon>Endozoicomonas</taxon>
    </lineage>
</organism>
<feature type="region of interest" description="Disordered" evidence="4">
    <location>
        <begin position="150"/>
        <end position="204"/>
    </location>
</feature>
<dbReference type="PROSITE" id="PS00658">
    <property type="entry name" value="FORK_HEAD_2"/>
    <property type="match status" value="1"/>
</dbReference>
<sequence>MDISTPSSSAQEYPYLVSSEPAPTSSPLFSGWYTTARAGSSTFKPEASSQPYRSGNISSGKSINTYSVRNVMPGEKNSQVSTYKDMIKKAIESAPGQKMLLNEIYQWFQNEQPAYIAKKGDWKNSIRHNLSLHSQFVKTGFNKSAKSNYWGINSSKSKQDKKSSKQRKRQKSGASASSTTLTSTSSTVRVNQLPAKDRVETPVSTTHWEPRLNLSTNIGFSQSHFHTPSKILPEYCSTAIDRSDSMTSEYSLPGTSSLKPNSPLLQSWPVNNRLQTPPSIEISEDSSPASADFGLHQEATLTGKNPDNTEVPVDKLEPSLVSPPFQRFTPDVISWLLDPDSTDRPYVGWQSPQMNNPTSNTTHGWTTHTGDTPYYLAPLDGFSPEPYGYFRPTDNPYGGSSTYSSELSAKPKGAGGSSGND</sequence>
<keyword evidence="3" id="KW-0804">Transcription</keyword>
<evidence type="ECO:0000256" key="3">
    <source>
        <dbReference type="ARBA" id="ARBA00023163"/>
    </source>
</evidence>
<dbReference type="Pfam" id="PF00250">
    <property type="entry name" value="Forkhead"/>
    <property type="match status" value="1"/>
</dbReference>
<dbReference type="InterPro" id="IPR036390">
    <property type="entry name" value="WH_DNA-bd_sf"/>
</dbReference>
<name>A0ABV2SER7_9GAMM</name>
<dbReference type="PRINTS" id="PR00053">
    <property type="entry name" value="FORKHEAD"/>
</dbReference>
<dbReference type="SUPFAM" id="SSF46785">
    <property type="entry name" value="Winged helix' DNA-binding domain"/>
    <property type="match status" value="1"/>
</dbReference>
<evidence type="ECO:0000313" key="7">
    <source>
        <dbReference type="Proteomes" id="UP001549366"/>
    </source>
</evidence>
<evidence type="ECO:0000256" key="2">
    <source>
        <dbReference type="ARBA" id="ARBA00023125"/>
    </source>
</evidence>
<evidence type="ECO:0000259" key="5">
    <source>
        <dbReference type="PROSITE" id="PS50039"/>
    </source>
</evidence>
<comment type="caution">
    <text evidence="6">The sequence shown here is derived from an EMBL/GenBank/DDBJ whole genome shotgun (WGS) entry which is preliminary data.</text>
</comment>
<feature type="compositionally biased region" description="Low complexity" evidence="4">
    <location>
        <begin position="172"/>
        <end position="187"/>
    </location>
</feature>
<keyword evidence="1" id="KW-0805">Transcription regulation</keyword>
<dbReference type="PANTHER" id="PTHR46078">
    <property type="entry name" value="FORKHEAD BOX PROTEIN J2 FAMILY MEMBER"/>
    <property type="match status" value="1"/>
</dbReference>
<feature type="compositionally biased region" description="Polar residues" evidence="4">
    <location>
        <begin position="398"/>
        <end position="407"/>
    </location>
</feature>